<dbReference type="Proteomes" id="UP000824469">
    <property type="component" value="Unassembled WGS sequence"/>
</dbReference>
<organism evidence="1 2">
    <name type="scientific">Taxus chinensis</name>
    <name type="common">Chinese yew</name>
    <name type="synonym">Taxus wallichiana var. chinensis</name>
    <dbReference type="NCBI Taxonomy" id="29808"/>
    <lineage>
        <taxon>Eukaryota</taxon>
        <taxon>Viridiplantae</taxon>
        <taxon>Streptophyta</taxon>
        <taxon>Embryophyta</taxon>
        <taxon>Tracheophyta</taxon>
        <taxon>Spermatophyta</taxon>
        <taxon>Pinopsida</taxon>
        <taxon>Pinidae</taxon>
        <taxon>Conifers II</taxon>
        <taxon>Cupressales</taxon>
        <taxon>Taxaceae</taxon>
        <taxon>Taxus</taxon>
    </lineage>
</organism>
<evidence type="ECO:0000313" key="2">
    <source>
        <dbReference type="Proteomes" id="UP000824469"/>
    </source>
</evidence>
<accession>A0AA38GKF0</accession>
<sequence>LPDEGSMIKIEELTSVYSHPSKVTKGEEPLQQFGVKDQPLGALEAPTAIAKGEALTDFSFRPMRAQEDGENAQQRPMKMEGNELFAINNIPSISNGCMWENIKGTWEHEPRIKKRKSDLHLEGEEEVKLQQRERKLVDETISPEGMFLTVVIERSKAIEGVSLIGAKTDFQISDMVGPLRGVAREIDPPKLQETNRQPADIKVTVQQELQRGL</sequence>
<reference evidence="1 2" key="1">
    <citation type="journal article" date="2021" name="Nat. Plants">
        <title>The Taxus genome provides insights into paclitaxel biosynthesis.</title>
        <authorList>
            <person name="Xiong X."/>
            <person name="Gou J."/>
            <person name="Liao Q."/>
            <person name="Li Y."/>
            <person name="Zhou Q."/>
            <person name="Bi G."/>
            <person name="Li C."/>
            <person name="Du R."/>
            <person name="Wang X."/>
            <person name="Sun T."/>
            <person name="Guo L."/>
            <person name="Liang H."/>
            <person name="Lu P."/>
            <person name="Wu Y."/>
            <person name="Zhang Z."/>
            <person name="Ro D.K."/>
            <person name="Shang Y."/>
            <person name="Huang S."/>
            <person name="Yan J."/>
        </authorList>
    </citation>
    <scope>NUCLEOTIDE SEQUENCE [LARGE SCALE GENOMIC DNA]</scope>
    <source>
        <strain evidence="1">Ta-2019</strain>
    </source>
</reference>
<dbReference type="EMBL" id="JAHRHJ020000003">
    <property type="protein sequence ID" value="KAH9323513.1"/>
    <property type="molecule type" value="Genomic_DNA"/>
</dbReference>
<gene>
    <name evidence="1" type="ORF">KI387_018152</name>
</gene>
<name>A0AA38GKF0_TAXCH</name>
<evidence type="ECO:0000313" key="1">
    <source>
        <dbReference type="EMBL" id="KAH9323513.1"/>
    </source>
</evidence>
<feature type="non-terminal residue" evidence="1">
    <location>
        <position position="1"/>
    </location>
</feature>
<protein>
    <submittedName>
        <fullName evidence="1">Uncharacterized protein</fullName>
    </submittedName>
</protein>
<keyword evidence="2" id="KW-1185">Reference proteome</keyword>
<comment type="caution">
    <text evidence="1">The sequence shown here is derived from an EMBL/GenBank/DDBJ whole genome shotgun (WGS) entry which is preliminary data.</text>
</comment>
<proteinExistence type="predicted"/>
<dbReference type="AlphaFoldDB" id="A0AA38GKF0"/>